<keyword evidence="2" id="KW-0732">Signal</keyword>
<dbReference type="SUPFAM" id="SSF52317">
    <property type="entry name" value="Class I glutamine amidotransferase-like"/>
    <property type="match status" value="1"/>
</dbReference>
<evidence type="ECO:0000256" key="1">
    <source>
        <dbReference type="SAM" id="MobiDB-lite"/>
    </source>
</evidence>
<comment type="caution">
    <text evidence="4">The sequence shown here is derived from an EMBL/GenBank/DDBJ whole genome shotgun (WGS) entry which is preliminary data.</text>
</comment>
<reference evidence="4 5" key="1">
    <citation type="submission" date="2018-07" db="EMBL/GenBank/DDBJ databases">
        <title>Comparative genomes isolates from brazilian mangrove.</title>
        <authorList>
            <person name="De Araujo J.E."/>
            <person name="Taketani R.G."/>
            <person name="Silva M.C.P."/>
            <person name="Lourenco M.V."/>
            <person name="Oliveira V.M."/>
            <person name="Andreote F.D."/>
        </authorList>
    </citation>
    <scope>NUCLEOTIDE SEQUENCE [LARGE SCALE GENOMIC DNA]</scope>
    <source>
        <strain evidence="4 5">HEX PRIS-MGV</strain>
    </source>
</reference>
<dbReference type="EMBL" id="QPEX01000019">
    <property type="protein sequence ID" value="RCS50674.1"/>
    <property type="molecule type" value="Genomic_DNA"/>
</dbReference>
<dbReference type="PANTHER" id="PTHR40469:SF2">
    <property type="entry name" value="GALACTOSE-BINDING DOMAIN-LIKE SUPERFAMILY PROTEIN"/>
    <property type="match status" value="1"/>
</dbReference>
<organism evidence="4 5">
    <name type="scientific">Bremerella cremea</name>
    <dbReference type="NCBI Taxonomy" id="1031537"/>
    <lineage>
        <taxon>Bacteria</taxon>
        <taxon>Pseudomonadati</taxon>
        <taxon>Planctomycetota</taxon>
        <taxon>Planctomycetia</taxon>
        <taxon>Pirellulales</taxon>
        <taxon>Pirellulaceae</taxon>
        <taxon>Bremerella</taxon>
    </lineage>
</organism>
<gene>
    <name evidence="4" type="ORF">DTL42_10610</name>
</gene>
<dbReference type="Proteomes" id="UP000253562">
    <property type="component" value="Unassembled WGS sequence"/>
</dbReference>
<accession>A0A368KS79</accession>
<sequence length="298" mass="32830">MQRFVLALTFLFFLIAQGSAQAEEGQLKALIVDGQNNHGIWPKTTQMMKSYLEETGKFSVDVATTAPNSTVGFAPKFSDYDVVISNYNGQMWPEATQKAFVDYVDNGGGFVVVHAADNAFSEWDAYNRIIGLGGWGGRTAKSGPYVYLNQDEKLVRDTSAGNGGHHGRQHPFQVVVRDPKHPITKGMPMAWMHAQDELYDQLRGPAENMKVLATAYSDPATGGTGRHEPMIMTVSYGKGRVFHTPMGHGDYSMECTGFIATLLRGTEWAATGEVTLPIPEDFPEPNKTSQRPYEPEKS</sequence>
<dbReference type="Pfam" id="PF06283">
    <property type="entry name" value="ThuA"/>
    <property type="match status" value="1"/>
</dbReference>
<name>A0A368KS79_9BACT</name>
<evidence type="ECO:0000313" key="4">
    <source>
        <dbReference type="EMBL" id="RCS50674.1"/>
    </source>
</evidence>
<feature type="region of interest" description="Disordered" evidence="1">
    <location>
        <begin position="276"/>
        <end position="298"/>
    </location>
</feature>
<dbReference type="CDD" id="cd03143">
    <property type="entry name" value="A4_beta-galactosidase_middle_domain"/>
    <property type="match status" value="1"/>
</dbReference>
<evidence type="ECO:0000256" key="2">
    <source>
        <dbReference type="SAM" id="SignalP"/>
    </source>
</evidence>
<feature type="domain" description="ThuA-like" evidence="3">
    <location>
        <begin position="28"/>
        <end position="269"/>
    </location>
</feature>
<feature type="signal peptide" evidence="2">
    <location>
        <begin position="1"/>
        <end position="22"/>
    </location>
</feature>
<dbReference type="PANTHER" id="PTHR40469">
    <property type="entry name" value="SECRETED GLYCOSYL HYDROLASE"/>
    <property type="match status" value="1"/>
</dbReference>
<dbReference type="OrthoDB" id="9785923at2"/>
<proteinExistence type="predicted"/>
<feature type="chain" id="PRO_5016975724" evidence="2">
    <location>
        <begin position="23"/>
        <end position="298"/>
    </location>
</feature>
<evidence type="ECO:0000313" key="5">
    <source>
        <dbReference type="Proteomes" id="UP000253562"/>
    </source>
</evidence>
<protein>
    <submittedName>
        <fullName evidence="4">ThuA domain-containing protein</fullName>
    </submittedName>
</protein>
<evidence type="ECO:0000259" key="3">
    <source>
        <dbReference type="Pfam" id="PF06283"/>
    </source>
</evidence>
<dbReference type="InterPro" id="IPR029010">
    <property type="entry name" value="ThuA-like"/>
</dbReference>
<dbReference type="Gene3D" id="3.40.50.880">
    <property type="match status" value="1"/>
</dbReference>
<dbReference type="RefSeq" id="WP_114368820.1">
    <property type="nucleotide sequence ID" value="NZ_QPEX01000019.1"/>
</dbReference>
<dbReference type="InterPro" id="IPR029062">
    <property type="entry name" value="Class_I_gatase-like"/>
</dbReference>
<dbReference type="AlphaFoldDB" id="A0A368KS79"/>